<reference evidence="1" key="1">
    <citation type="submission" date="2021-01" db="EMBL/GenBank/DDBJ databases">
        <authorList>
            <consortium name="Genoscope - CEA"/>
            <person name="William W."/>
        </authorList>
    </citation>
    <scope>NUCLEOTIDE SEQUENCE</scope>
</reference>
<evidence type="ECO:0000313" key="1">
    <source>
        <dbReference type="EMBL" id="CAD8122852.1"/>
    </source>
</evidence>
<dbReference type="AlphaFoldDB" id="A0A8S1R6L2"/>
<protein>
    <submittedName>
        <fullName evidence="1">Uncharacterized protein</fullName>
    </submittedName>
</protein>
<keyword evidence="2" id="KW-1185">Reference proteome</keyword>
<sequence length="70" mass="8018">MGICESHAQDNVEKYQDSQQSVAIQCYNISQNNRNKVPVLNPATQNSLYFKRSIKGPNITFEDVPQIYQL</sequence>
<dbReference type="EMBL" id="CAJJDN010000141">
    <property type="protein sequence ID" value="CAD8122852.1"/>
    <property type="molecule type" value="Genomic_DNA"/>
</dbReference>
<gene>
    <name evidence="1" type="ORF">PSON_ATCC_30995.1.T1410015</name>
</gene>
<organism evidence="1 2">
    <name type="scientific">Paramecium sonneborni</name>
    <dbReference type="NCBI Taxonomy" id="65129"/>
    <lineage>
        <taxon>Eukaryota</taxon>
        <taxon>Sar</taxon>
        <taxon>Alveolata</taxon>
        <taxon>Ciliophora</taxon>
        <taxon>Intramacronucleata</taxon>
        <taxon>Oligohymenophorea</taxon>
        <taxon>Peniculida</taxon>
        <taxon>Parameciidae</taxon>
        <taxon>Paramecium</taxon>
    </lineage>
</organism>
<proteinExistence type="predicted"/>
<comment type="caution">
    <text evidence="1">The sequence shown here is derived from an EMBL/GenBank/DDBJ whole genome shotgun (WGS) entry which is preliminary data.</text>
</comment>
<accession>A0A8S1R6L2</accession>
<dbReference type="Proteomes" id="UP000692954">
    <property type="component" value="Unassembled WGS sequence"/>
</dbReference>
<name>A0A8S1R6L2_9CILI</name>
<evidence type="ECO:0000313" key="2">
    <source>
        <dbReference type="Proteomes" id="UP000692954"/>
    </source>
</evidence>